<evidence type="ECO:0000313" key="3">
    <source>
        <dbReference type="EMBL" id="KKK45164.1"/>
    </source>
</evidence>
<dbReference type="AlphaFoldDB" id="A0A0F8XT19"/>
<evidence type="ECO:0000256" key="1">
    <source>
        <dbReference type="SAM" id="MobiDB-lite"/>
    </source>
</evidence>
<feature type="region of interest" description="Disordered" evidence="1">
    <location>
        <begin position="59"/>
        <end position="85"/>
    </location>
</feature>
<comment type="caution">
    <text evidence="3">The sequence shown here is derived from an EMBL/GenBank/DDBJ whole genome shotgun (WGS) entry which is preliminary data.</text>
</comment>
<feature type="region of interest" description="Disordered" evidence="1">
    <location>
        <begin position="1"/>
        <end position="30"/>
    </location>
</feature>
<dbReference type="EMBL" id="LAZR01070111">
    <property type="protein sequence ID" value="KKK45164.1"/>
    <property type="molecule type" value="Genomic_DNA"/>
</dbReference>
<proteinExistence type="predicted"/>
<accession>A0A0F8XT19</accession>
<dbReference type="Gene3D" id="1.10.530.10">
    <property type="match status" value="1"/>
</dbReference>
<organism evidence="3">
    <name type="scientific">marine sediment metagenome</name>
    <dbReference type="NCBI Taxonomy" id="412755"/>
    <lineage>
        <taxon>unclassified sequences</taxon>
        <taxon>metagenomes</taxon>
        <taxon>ecological metagenomes</taxon>
    </lineage>
</organism>
<dbReference type="InterPro" id="IPR023346">
    <property type="entry name" value="Lysozyme-like_dom_sf"/>
</dbReference>
<name>A0A0F8XT19_9ZZZZ</name>
<reference evidence="3" key="1">
    <citation type="journal article" date="2015" name="Nature">
        <title>Complex archaea that bridge the gap between prokaryotes and eukaryotes.</title>
        <authorList>
            <person name="Spang A."/>
            <person name="Saw J.H."/>
            <person name="Jorgensen S.L."/>
            <person name="Zaremba-Niedzwiedzka K."/>
            <person name="Martijn J."/>
            <person name="Lind A.E."/>
            <person name="van Eijk R."/>
            <person name="Schleper C."/>
            <person name="Guy L."/>
            <person name="Ettema T.J."/>
        </authorList>
    </citation>
    <scope>NUCLEOTIDE SEQUENCE</scope>
</reference>
<protein>
    <recommendedName>
        <fullName evidence="2">Transglycosylase SLT domain-containing protein</fullName>
    </recommendedName>
</protein>
<dbReference type="Pfam" id="PF01464">
    <property type="entry name" value="SLT"/>
    <property type="match status" value="1"/>
</dbReference>
<evidence type="ECO:0000259" key="2">
    <source>
        <dbReference type="Pfam" id="PF01464"/>
    </source>
</evidence>
<feature type="domain" description="Transglycosylase SLT" evidence="2">
    <location>
        <begin position="118"/>
        <end position="162"/>
    </location>
</feature>
<dbReference type="SUPFAM" id="SSF53955">
    <property type="entry name" value="Lysozyme-like"/>
    <property type="match status" value="1"/>
</dbReference>
<gene>
    <name evidence="3" type="ORF">LCGC14_3165960</name>
</gene>
<feature type="non-terminal residue" evidence="3">
    <location>
        <position position="165"/>
    </location>
</feature>
<dbReference type="InterPro" id="IPR008258">
    <property type="entry name" value="Transglycosylase_SLT_dom_1"/>
</dbReference>
<sequence>MAVGLITGGNDAKPDIHSHGERHHRSIDTRLQSRSVSTSLGVVPVSSLRLVRQALSGEDLDESPPTLVPSQGHPQVAATGDASHRQADAGRMVGEVVEGDVALGGALSYTDFGAIVAAYSWPINEAFQVVDCESSWDAGAVSWAGSRGLMQLMPVHAWRFAARGW</sequence>